<evidence type="ECO:0000256" key="6">
    <source>
        <dbReference type="ARBA" id="ARBA00022741"/>
    </source>
</evidence>
<name>A0A1R3TLB0_9HYPH</name>
<dbReference type="GO" id="GO:0016779">
    <property type="term" value="F:nucleotidyltransferase activity"/>
    <property type="evidence" value="ECO:0007669"/>
    <property type="project" value="UniProtKB-KW"/>
</dbReference>
<proteinExistence type="inferred from homology"/>
<feature type="domain" description="Polymerase nucleotidyl transferase" evidence="10">
    <location>
        <begin position="14"/>
        <end position="93"/>
    </location>
</feature>
<keyword evidence="6" id="KW-0547">Nucleotide-binding</keyword>
<evidence type="ECO:0000256" key="8">
    <source>
        <dbReference type="ARBA" id="ARBA00022842"/>
    </source>
</evidence>
<evidence type="ECO:0000256" key="7">
    <source>
        <dbReference type="ARBA" id="ARBA00022840"/>
    </source>
</evidence>
<comment type="cofactor">
    <cofactor evidence="1">
        <name>Mg(2+)</name>
        <dbReference type="ChEBI" id="CHEBI:18420"/>
    </cofactor>
</comment>
<evidence type="ECO:0000256" key="1">
    <source>
        <dbReference type="ARBA" id="ARBA00001946"/>
    </source>
</evidence>
<dbReference type="CDD" id="cd05403">
    <property type="entry name" value="NT_KNTase_like"/>
    <property type="match status" value="1"/>
</dbReference>
<dbReference type="InterPro" id="IPR002934">
    <property type="entry name" value="Polymerase_NTP_transf_dom"/>
</dbReference>
<dbReference type="InterPro" id="IPR043519">
    <property type="entry name" value="NT_sf"/>
</dbReference>
<evidence type="ECO:0000256" key="3">
    <source>
        <dbReference type="ARBA" id="ARBA00022679"/>
    </source>
</evidence>
<dbReference type="SUPFAM" id="SSF81301">
    <property type="entry name" value="Nucleotidyltransferase"/>
    <property type="match status" value="1"/>
</dbReference>
<evidence type="ECO:0000259" key="10">
    <source>
        <dbReference type="Pfam" id="PF01909"/>
    </source>
</evidence>
<sequence>MRPSEVLEKNREAIREATKRFNAANPRVFGSVARGEDRPDSDLDILVDALPGSTLLSLGGLQDALEQMMLGTRIHLLTPGDFPERVKVRVLSEAKPI</sequence>
<dbReference type="InterPro" id="IPR052038">
    <property type="entry name" value="Type-VII_TA_antitoxin"/>
</dbReference>
<comment type="similarity">
    <text evidence="9">Belongs to the MntA antitoxin family.</text>
</comment>
<organism evidence="11 12">
    <name type="scientific">Agrobacterium rosae</name>
    <dbReference type="NCBI Taxonomy" id="1972867"/>
    <lineage>
        <taxon>Bacteria</taxon>
        <taxon>Pseudomonadati</taxon>
        <taxon>Pseudomonadota</taxon>
        <taxon>Alphaproteobacteria</taxon>
        <taxon>Hyphomicrobiales</taxon>
        <taxon>Rhizobiaceae</taxon>
        <taxon>Rhizobium/Agrobacterium group</taxon>
        <taxon>Agrobacterium</taxon>
    </lineage>
</organism>
<dbReference type="EMBL" id="FMUE01000001">
    <property type="protein sequence ID" value="SCX06566.1"/>
    <property type="molecule type" value="Genomic_DNA"/>
</dbReference>
<evidence type="ECO:0000256" key="5">
    <source>
        <dbReference type="ARBA" id="ARBA00022723"/>
    </source>
</evidence>
<keyword evidence="3 11" id="KW-0808">Transferase</keyword>
<dbReference type="STRING" id="1907666.DSM25559_0632"/>
<dbReference type="AlphaFoldDB" id="A0A1R3TLB0"/>
<dbReference type="GO" id="GO:0046872">
    <property type="term" value="F:metal ion binding"/>
    <property type="evidence" value="ECO:0007669"/>
    <property type="project" value="UniProtKB-KW"/>
</dbReference>
<evidence type="ECO:0000313" key="12">
    <source>
        <dbReference type="Proteomes" id="UP000187891"/>
    </source>
</evidence>
<keyword evidence="8" id="KW-0460">Magnesium</keyword>
<evidence type="ECO:0000256" key="4">
    <source>
        <dbReference type="ARBA" id="ARBA00022695"/>
    </source>
</evidence>
<keyword evidence="5" id="KW-0479">Metal-binding</keyword>
<dbReference type="Pfam" id="PF01909">
    <property type="entry name" value="NTP_transf_2"/>
    <property type="match status" value="1"/>
</dbReference>
<dbReference type="PANTHER" id="PTHR33571:SF12">
    <property type="entry name" value="BSL3053 PROTEIN"/>
    <property type="match status" value="1"/>
</dbReference>
<dbReference type="RefSeq" id="WP_077117807.1">
    <property type="nucleotide sequence ID" value="NZ_FMUE01000001.1"/>
</dbReference>
<dbReference type="Gene3D" id="3.30.460.10">
    <property type="entry name" value="Beta Polymerase, domain 2"/>
    <property type="match status" value="1"/>
</dbReference>
<keyword evidence="7" id="KW-0067">ATP-binding</keyword>
<keyword evidence="4" id="KW-0548">Nucleotidyltransferase</keyword>
<protein>
    <submittedName>
        <fullName evidence="11">Putative nucleotidyltransferase</fullName>
    </submittedName>
</protein>
<evidence type="ECO:0000256" key="9">
    <source>
        <dbReference type="ARBA" id="ARBA00038276"/>
    </source>
</evidence>
<dbReference type="Proteomes" id="UP000187891">
    <property type="component" value="Unassembled WGS sequence"/>
</dbReference>
<evidence type="ECO:0000313" key="11">
    <source>
        <dbReference type="EMBL" id="SCX06566.1"/>
    </source>
</evidence>
<keyword evidence="2" id="KW-1277">Toxin-antitoxin system</keyword>
<accession>A0A1R3TLB0</accession>
<reference evidence="12" key="1">
    <citation type="submission" date="2016-10" db="EMBL/GenBank/DDBJ databases">
        <authorList>
            <person name="Wibberg D."/>
        </authorList>
    </citation>
    <scope>NUCLEOTIDE SEQUENCE [LARGE SCALE GENOMIC DNA]</scope>
</reference>
<gene>
    <name evidence="11" type="ORF">DSM25559_0632</name>
</gene>
<dbReference type="PANTHER" id="PTHR33571">
    <property type="entry name" value="SSL8005 PROTEIN"/>
    <property type="match status" value="1"/>
</dbReference>
<evidence type="ECO:0000256" key="2">
    <source>
        <dbReference type="ARBA" id="ARBA00022649"/>
    </source>
</evidence>
<dbReference type="GO" id="GO:0005524">
    <property type="term" value="F:ATP binding"/>
    <property type="evidence" value="ECO:0007669"/>
    <property type="project" value="UniProtKB-KW"/>
</dbReference>